<evidence type="ECO:0000256" key="2">
    <source>
        <dbReference type="ARBA" id="ARBA00022475"/>
    </source>
</evidence>
<keyword evidence="2" id="KW-1003">Cell membrane</keyword>
<evidence type="ECO:0000313" key="14">
    <source>
        <dbReference type="EMBL" id="HIV62375.1"/>
    </source>
</evidence>
<dbReference type="EMBL" id="DXIE01000034">
    <property type="protein sequence ID" value="HIV62375.1"/>
    <property type="molecule type" value="Genomic_DNA"/>
</dbReference>
<dbReference type="PANTHER" id="PTHR34220:SF11">
    <property type="entry name" value="SENSOR PROTEIN KINASE HPTS"/>
    <property type="match status" value="1"/>
</dbReference>
<evidence type="ECO:0000256" key="9">
    <source>
        <dbReference type="ARBA" id="ARBA00022989"/>
    </source>
</evidence>
<evidence type="ECO:0000256" key="5">
    <source>
        <dbReference type="ARBA" id="ARBA00022692"/>
    </source>
</evidence>
<dbReference type="CDD" id="cd06225">
    <property type="entry name" value="HAMP"/>
    <property type="match status" value="1"/>
</dbReference>
<keyword evidence="3" id="KW-0597">Phosphoprotein</keyword>
<reference evidence="14" key="1">
    <citation type="journal article" date="2021" name="PeerJ">
        <title>Extensive microbial diversity within the chicken gut microbiome revealed by metagenomics and culture.</title>
        <authorList>
            <person name="Gilroy R."/>
            <person name="Ravi A."/>
            <person name="Getino M."/>
            <person name="Pursley I."/>
            <person name="Horton D.L."/>
            <person name="Alikhan N.F."/>
            <person name="Baker D."/>
            <person name="Gharbi K."/>
            <person name="Hall N."/>
            <person name="Watson M."/>
            <person name="Adriaenssens E.M."/>
            <person name="Foster-Nyarko E."/>
            <person name="Jarju S."/>
            <person name="Secka A."/>
            <person name="Antonio M."/>
            <person name="Oren A."/>
            <person name="Chaudhuri R.R."/>
            <person name="La Ragione R."/>
            <person name="Hildebrand F."/>
            <person name="Pallen M.J."/>
        </authorList>
    </citation>
    <scope>NUCLEOTIDE SEQUENCE</scope>
    <source>
        <strain evidence="14">CHK193-4272</strain>
    </source>
</reference>
<dbReference type="SUPFAM" id="SSF55874">
    <property type="entry name" value="ATPase domain of HSP90 chaperone/DNA topoisomerase II/histidine kinase"/>
    <property type="match status" value="1"/>
</dbReference>
<feature type="transmembrane region" description="Helical" evidence="12">
    <location>
        <begin position="12"/>
        <end position="32"/>
    </location>
</feature>
<keyword evidence="6" id="KW-0547">Nucleotide-binding</keyword>
<gene>
    <name evidence="14" type="ORF">H9746_06005</name>
</gene>
<keyword evidence="11 12" id="KW-0472">Membrane</keyword>
<feature type="transmembrane region" description="Helical" evidence="12">
    <location>
        <begin position="275"/>
        <end position="297"/>
    </location>
</feature>
<dbReference type="AlphaFoldDB" id="A0A9D1PIP6"/>
<keyword evidence="10" id="KW-0902">Two-component regulatory system</keyword>
<feature type="domain" description="HAMP" evidence="13">
    <location>
        <begin position="298"/>
        <end position="351"/>
    </location>
</feature>
<dbReference type="SUPFAM" id="SSF158472">
    <property type="entry name" value="HAMP domain-like"/>
    <property type="match status" value="1"/>
</dbReference>
<reference evidence="14" key="2">
    <citation type="submission" date="2021-04" db="EMBL/GenBank/DDBJ databases">
        <authorList>
            <person name="Gilroy R."/>
        </authorList>
    </citation>
    <scope>NUCLEOTIDE SEQUENCE</scope>
    <source>
        <strain evidence="14">CHK193-4272</strain>
    </source>
</reference>
<dbReference type="GO" id="GO:0005524">
    <property type="term" value="F:ATP binding"/>
    <property type="evidence" value="ECO:0007669"/>
    <property type="project" value="UniProtKB-KW"/>
</dbReference>
<dbReference type="InterPro" id="IPR050640">
    <property type="entry name" value="Bact_2-comp_sensor_kinase"/>
</dbReference>
<dbReference type="SMART" id="SM00304">
    <property type="entry name" value="HAMP"/>
    <property type="match status" value="1"/>
</dbReference>
<organism evidence="14 15">
    <name type="scientific">Candidatus Butyricicoccus avistercoris</name>
    <dbReference type="NCBI Taxonomy" id="2838518"/>
    <lineage>
        <taxon>Bacteria</taxon>
        <taxon>Bacillati</taxon>
        <taxon>Bacillota</taxon>
        <taxon>Clostridia</taxon>
        <taxon>Eubacteriales</taxon>
        <taxon>Butyricicoccaceae</taxon>
        <taxon>Butyricicoccus</taxon>
    </lineage>
</organism>
<dbReference type="Gene3D" id="3.30.565.10">
    <property type="entry name" value="Histidine kinase-like ATPase, C-terminal domain"/>
    <property type="match status" value="1"/>
</dbReference>
<dbReference type="InterPro" id="IPR010559">
    <property type="entry name" value="Sig_transdc_His_kin_internal"/>
</dbReference>
<evidence type="ECO:0000256" key="1">
    <source>
        <dbReference type="ARBA" id="ARBA00004651"/>
    </source>
</evidence>
<keyword evidence="8" id="KW-0067">ATP-binding</keyword>
<keyword evidence="5 12" id="KW-0812">Transmembrane</keyword>
<dbReference type="GO" id="GO:0000155">
    <property type="term" value="F:phosphorelay sensor kinase activity"/>
    <property type="evidence" value="ECO:0007669"/>
    <property type="project" value="InterPro"/>
</dbReference>
<evidence type="ECO:0000256" key="4">
    <source>
        <dbReference type="ARBA" id="ARBA00022679"/>
    </source>
</evidence>
<proteinExistence type="predicted"/>
<evidence type="ECO:0000256" key="3">
    <source>
        <dbReference type="ARBA" id="ARBA00022553"/>
    </source>
</evidence>
<dbReference type="Pfam" id="PF06580">
    <property type="entry name" value="His_kinase"/>
    <property type="match status" value="1"/>
</dbReference>
<dbReference type="GO" id="GO:0005886">
    <property type="term" value="C:plasma membrane"/>
    <property type="evidence" value="ECO:0007669"/>
    <property type="project" value="UniProtKB-SubCell"/>
</dbReference>
<keyword evidence="9 12" id="KW-1133">Transmembrane helix</keyword>
<evidence type="ECO:0000256" key="7">
    <source>
        <dbReference type="ARBA" id="ARBA00022777"/>
    </source>
</evidence>
<comment type="caution">
    <text evidence="14">The sequence shown here is derived from an EMBL/GenBank/DDBJ whole genome shotgun (WGS) entry which is preliminary data.</text>
</comment>
<evidence type="ECO:0000256" key="11">
    <source>
        <dbReference type="ARBA" id="ARBA00023136"/>
    </source>
</evidence>
<name>A0A9D1PIP6_9FIRM</name>
<evidence type="ECO:0000256" key="12">
    <source>
        <dbReference type="SAM" id="Phobius"/>
    </source>
</evidence>
<comment type="subcellular location">
    <subcellularLocation>
        <location evidence="1">Cell membrane</location>
        <topology evidence="1">Multi-pass membrane protein</topology>
    </subcellularLocation>
</comment>
<dbReference type="InterPro" id="IPR036890">
    <property type="entry name" value="HATPase_C_sf"/>
</dbReference>
<evidence type="ECO:0000256" key="6">
    <source>
        <dbReference type="ARBA" id="ARBA00022741"/>
    </source>
</evidence>
<keyword evidence="7 14" id="KW-0418">Kinase</keyword>
<dbReference type="PROSITE" id="PS50885">
    <property type="entry name" value="HAMP"/>
    <property type="match status" value="1"/>
</dbReference>
<evidence type="ECO:0000313" key="15">
    <source>
        <dbReference type="Proteomes" id="UP000886808"/>
    </source>
</evidence>
<dbReference type="Pfam" id="PF00672">
    <property type="entry name" value="HAMP"/>
    <property type="match status" value="1"/>
</dbReference>
<accession>A0A9D1PIP6</accession>
<evidence type="ECO:0000259" key="13">
    <source>
        <dbReference type="PROSITE" id="PS50885"/>
    </source>
</evidence>
<keyword evidence="4" id="KW-0808">Transferase</keyword>
<dbReference type="PANTHER" id="PTHR34220">
    <property type="entry name" value="SENSOR HISTIDINE KINASE YPDA"/>
    <property type="match status" value="1"/>
</dbReference>
<dbReference type="Proteomes" id="UP000886808">
    <property type="component" value="Unassembled WGS sequence"/>
</dbReference>
<dbReference type="InterPro" id="IPR003660">
    <property type="entry name" value="HAMP_dom"/>
</dbReference>
<sequence>MSKRQTLYYKQFLISTGIVGIVIFILMLYFFISLRQNYFESRTSESEKVCVEVSNIIQENKNTADYLYRDLYRSRQELEDLIAYFTLEPEEYWEFRLDLYSKSNLNKYRSMETFLDSAFEASESLKKIELISYYKMDNTVVYKNEIFHYMNGKDRLTEIENHTEKTSDIIFIKEVRHPDTFKLEGCIILTFENSNQFENLINSKSYAELIVTKDFIQPIYNENALERWYNVIQSSKTGEQENIFSYTILNKNIDAYQIFVFLNHVSASEIPMSSIIMIIFIGIIVFTLSVLGISVHIKKLIRRVNIILRGMNEVKKGNLTINIPVPESGDELDMISADFNDMCKRLNEHIRKQYLAEIDKKNAEIHAMQSQINPHFLYNTLEAIRMKAICNGDKEVGQMLYNMSILFRRQLKDNDFITIADELDYCKQYFELFTMRYPNIFKYKIICPESLMNKKIIKFILQPIIENYFIHGIRSTKQDNIIKVYVNQNKNSIDFHIIDNGRGMSEDAIKNKNEELQNTLNIEHNNKSIGVSNVNRRIKAIYGEKYGVKLRENNEKMGLEVIVKIKEEV</sequence>
<dbReference type="Gene3D" id="6.10.340.10">
    <property type="match status" value="1"/>
</dbReference>
<evidence type="ECO:0000256" key="8">
    <source>
        <dbReference type="ARBA" id="ARBA00022840"/>
    </source>
</evidence>
<protein>
    <submittedName>
        <fullName evidence="14">Histidine kinase</fullName>
    </submittedName>
</protein>
<evidence type="ECO:0000256" key="10">
    <source>
        <dbReference type="ARBA" id="ARBA00023012"/>
    </source>
</evidence>